<protein>
    <submittedName>
        <fullName evidence="1">Uncharacterized protein</fullName>
    </submittedName>
</protein>
<evidence type="ECO:0000313" key="1">
    <source>
        <dbReference type="EMBL" id="WAZ26934.1"/>
    </source>
</evidence>
<evidence type="ECO:0000313" key="2">
    <source>
        <dbReference type="Proteomes" id="UP001164439"/>
    </source>
</evidence>
<dbReference type="RefSeq" id="WP_269664421.1">
    <property type="nucleotide sequence ID" value="NZ_CP114413.1"/>
</dbReference>
<dbReference type="EMBL" id="CP114413">
    <property type="protein sequence ID" value="WAZ26934.1"/>
    <property type="molecule type" value="Genomic_DNA"/>
</dbReference>
<sequence>MSLGKRTAPDESRYAECSAPGAARALALVDDFGHLFTVLGEWRQVYGEELTAWAVQVQAGGIEHLPAELVDGWEEIGDLVRLDTERRGYVTVSDYRDVPVRPDITARRPSGLRAAPPPRT</sequence>
<name>A0ABY7KRF5_9ACTN</name>
<dbReference type="Proteomes" id="UP001164439">
    <property type="component" value="Chromosome"/>
</dbReference>
<reference evidence="1" key="1">
    <citation type="submission" date="2022-12" db="EMBL/GenBank/DDBJ databases">
        <authorList>
            <person name="Ruckert C."/>
            <person name="Busche T."/>
            <person name="Kalinowski J."/>
            <person name="Wittmann C."/>
        </authorList>
    </citation>
    <scope>NUCLEOTIDE SEQUENCE</scope>
    <source>
        <strain evidence="1">DSM 40467</strain>
    </source>
</reference>
<organism evidence="1 2">
    <name type="scientific">Streptomyces cinnabarinus</name>
    <dbReference type="NCBI Taxonomy" id="67287"/>
    <lineage>
        <taxon>Bacteria</taxon>
        <taxon>Bacillati</taxon>
        <taxon>Actinomycetota</taxon>
        <taxon>Actinomycetes</taxon>
        <taxon>Kitasatosporales</taxon>
        <taxon>Streptomycetaceae</taxon>
        <taxon>Streptomyces</taxon>
    </lineage>
</organism>
<gene>
    <name evidence="1" type="ORF">STRCI_008619</name>
</gene>
<proteinExistence type="predicted"/>
<accession>A0ABY7KRF5</accession>
<keyword evidence="2" id="KW-1185">Reference proteome</keyword>